<name>A0ACC6T992_9HYPH</name>
<evidence type="ECO:0000313" key="1">
    <source>
        <dbReference type="EMBL" id="MER9288470.1"/>
    </source>
</evidence>
<protein>
    <submittedName>
        <fullName evidence="1">Uncharacterized protein</fullName>
    </submittedName>
</protein>
<comment type="caution">
    <text evidence="1">The sequence shown here is derived from an EMBL/GenBank/DDBJ whole genome shotgun (WGS) entry which is preliminary data.</text>
</comment>
<reference evidence="1 2" key="1">
    <citation type="journal article" date="2024" name="Proc. Natl. Acad. Sci. U.S.A.">
        <title>The evolutionary genomics of adaptation to stress in wild rhizobium bacteria.</title>
        <authorList>
            <person name="Kehlet-Delgado H."/>
            <person name="Montoya A.P."/>
            <person name="Jensen K.T."/>
            <person name="Wendlandt C.E."/>
            <person name="Dexheimer C."/>
            <person name="Roberts M."/>
            <person name="Torres Martinez L."/>
            <person name="Friesen M.L."/>
            <person name="Griffitts J.S."/>
            <person name="Porter S.S."/>
        </authorList>
    </citation>
    <scope>NUCLEOTIDE SEQUENCE [LARGE SCALE GENOMIC DNA]</scope>
    <source>
        <strain evidence="1 2">M0468</strain>
    </source>
</reference>
<gene>
    <name evidence="1" type="ORF">NKI81_32125</name>
</gene>
<accession>A0ACC6T992</accession>
<keyword evidence="2" id="KW-1185">Reference proteome</keyword>
<sequence length="83" mass="9004">MQDNFDRASSVAEVAESFVRSRKPFSVVSTRDAVTIVRKQAAFCEHTEGELAELVAAIAVRHGRLVAFDLDLDDAGLEIGRAA</sequence>
<dbReference type="EMBL" id="JAMYRI010000038">
    <property type="protein sequence ID" value="MER9288470.1"/>
    <property type="molecule type" value="Genomic_DNA"/>
</dbReference>
<evidence type="ECO:0000313" key="2">
    <source>
        <dbReference type="Proteomes" id="UP001480082"/>
    </source>
</evidence>
<organism evidence="1 2">
    <name type="scientific">Mesorhizobium australicum</name>
    <dbReference type="NCBI Taxonomy" id="536018"/>
    <lineage>
        <taxon>Bacteria</taxon>
        <taxon>Pseudomonadati</taxon>
        <taxon>Pseudomonadota</taxon>
        <taxon>Alphaproteobacteria</taxon>
        <taxon>Hyphomicrobiales</taxon>
        <taxon>Phyllobacteriaceae</taxon>
        <taxon>Mesorhizobium</taxon>
    </lineage>
</organism>
<dbReference type="Proteomes" id="UP001480082">
    <property type="component" value="Unassembled WGS sequence"/>
</dbReference>
<proteinExistence type="predicted"/>